<evidence type="ECO:0000313" key="3">
    <source>
        <dbReference type="Proteomes" id="UP000054662"/>
    </source>
</evidence>
<feature type="region of interest" description="Disordered" evidence="1">
    <location>
        <begin position="186"/>
        <end position="205"/>
    </location>
</feature>
<dbReference type="RefSeq" id="WP_058493642.1">
    <property type="nucleotide sequence ID" value="NZ_CBCRUR010000015.1"/>
</dbReference>
<reference evidence="2 3" key="1">
    <citation type="submission" date="2015-11" db="EMBL/GenBank/DDBJ databases">
        <title>Genomic analysis of 38 Legionella species identifies large and diverse effector repertoires.</title>
        <authorList>
            <person name="Burstein D."/>
            <person name="Amaro F."/>
            <person name="Zusman T."/>
            <person name="Lifshitz Z."/>
            <person name="Cohen O."/>
            <person name="Gilbert J.A."/>
            <person name="Pupko T."/>
            <person name="Shuman H.A."/>
            <person name="Segal G."/>
        </authorList>
    </citation>
    <scope>NUCLEOTIDE SEQUENCE [LARGE SCALE GENOMIC DNA]</scope>
    <source>
        <strain evidence="2 3">ATCC 49508</strain>
    </source>
</reference>
<proteinExistence type="predicted"/>
<comment type="caution">
    <text evidence="2">The sequence shown here is derived from an EMBL/GenBank/DDBJ whole genome shotgun (WGS) entry which is preliminary data.</text>
</comment>
<dbReference type="PATRIC" id="fig|45076.6.peg.2026"/>
<dbReference type="Proteomes" id="UP000054662">
    <property type="component" value="Unassembled WGS sequence"/>
</dbReference>
<gene>
    <name evidence="2" type="ORF">Lwor_1862</name>
</gene>
<dbReference type="OrthoDB" id="9935405at2"/>
<organism evidence="2 3">
    <name type="scientific">Legionella worsleiensis</name>
    <dbReference type="NCBI Taxonomy" id="45076"/>
    <lineage>
        <taxon>Bacteria</taxon>
        <taxon>Pseudomonadati</taxon>
        <taxon>Pseudomonadota</taxon>
        <taxon>Gammaproteobacteria</taxon>
        <taxon>Legionellales</taxon>
        <taxon>Legionellaceae</taxon>
        <taxon>Legionella</taxon>
    </lineage>
</organism>
<sequence length="205" mass="23054">MYESGFYKSNTLQKPPLELIYEYPDENKNIHIFQSGAHCIRGLIVDRQSEYNVSLTASCLMKGSVYIFSFTNYDGVEKAIIYHATSTGPRYAEWIASQIAGETDLSKVSIIIATPADDKNCIDSGEDLMDITTNYSEYLLRMGFEGKIKVLFGNDAYSINSQGKHGLPHHFDDLAFIKTTKPDVSFPVHDQEQRDNNSKSSCLLL</sequence>
<name>A0A0W1A9D3_9GAMM</name>
<evidence type="ECO:0000256" key="1">
    <source>
        <dbReference type="SAM" id="MobiDB-lite"/>
    </source>
</evidence>
<evidence type="ECO:0000313" key="2">
    <source>
        <dbReference type="EMBL" id="KTD77980.1"/>
    </source>
</evidence>
<keyword evidence="3" id="KW-1185">Reference proteome</keyword>
<accession>A0A0W1A9D3</accession>
<protein>
    <submittedName>
        <fullName evidence="2">Uncharacterized protein</fullName>
    </submittedName>
</protein>
<dbReference type="AlphaFoldDB" id="A0A0W1A9D3"/>
<dbReference type="EMBL" id="LNZC01000022">
    <property type="protein sequence ID" value="KTD77980.1"/>
    <property type="molecule type" value="Genomic_DNA"/>
</dbReference>